<sequence>MTKFLYLLFILPLFFSCQSEKTISKYPAHVGDIQFDEKVDDANFKKCFVNPFSFQYYNFDGFQYKGEKLEIEKKLERLNLKSDKNPNGYITIRFIVNCEGKPGMYRIQQMNENYKATVFDKTFTNQLLEFTKSLNEWIPKEYLGIKINYYQYLTFKIKDGKISEILP</sequence>
<evidence type="ECO:0000313" key="2">
    <source>
        <dbReference type="Proteomes" id="UP000185839"/>
    </source>
</evidence>
<dbReference type="OrthoDB" id="883593at2"/>
<proteinExistence type="predicted"/>
<keyword evidence="2" id="KW-1185">Reference proteome</keyword>
<accession>A0A1N7KY50</accession>
<dbReference type="AlphaFoldDB" id="A0A1N7KY50"/>
<dbReference type="RefSeq" id="WP_076386122.1">
    <property type="nucleotide sequence ID" value="NZ_FTOI01000004.1"/>
</dbReference>
<protein>
    <recommendedName>
        <fullName evidence="3">TonB C-terminal domain-containing protein</fullName>
    </recommendedName>
</protein>
<gene>
    <name evidence="1" type="ORF">SAMN05421789_10464</name>
</gene>
<organism evidence="1 2">
    <name type="scientific">Kaistella chaponensis</name>
    <dbReference type="NCBI Taxonomy" id="713588"/>
    <lineage>
        <taxon>Bacteria</taxon>
        <taxon>Pseudomonadati</taxon>
        <taxon>Bacteroidota</taxon>
        <taxon>Flavobacteriia</taxon>
        <taxon>Flavobacteriales</taxon>
        <taxon>Weeksellaceae</taxon>
        <taxon>Chryseobacterium group</taxon>
        <taxon>Kaistella</taxon>
    </lineage>
</organism>
<reference evidence="2" key="1">
    <citation type="submission" date="2017-01" db="EMBL/GenBank/DDBJ databases">
        <authorList>
            <person name="Varghese N."/>
            <person name="Submissions S."/>
        </authorList>
    </citation>
    <scope>NUCLEOTIDE SEQUENCE [LARGE SCALE GENOMIC DNA]</scope>
    <source>
        <strain evidence="2">DSM 23145</strain>
    </source>
</reference>
<dbReference type="PROSITE" id="PS51257">
    <property type="entry name" value="PROKAR_LIPOPROTEIN"/>
    <property type="match status" value="1"/>
</dbReference>
<dbReference type="STRING" id="713588.SAMN05421789_10464"/>
<dbReference type="Proteomes" id="UP000185839">
    <property type="component" value="Unassembled WGS sequence"/>
</dbReference>
<evidence type="ECO:0000313" key="1">
    <source>
        <dbReference type="EMBL" id="SIS66508.1"/>
    </source>
</evidence>
<evidence type="ECO:0008006" key="3">
    <source>
        <dbReference type="Google" id="ProtNLM"/>
    </source>
</evidence>
<dbReference type="EMBL" id="FTOI01000004">
    <property type="protein sequence ID" value="SIS66508.1"/>
    <property type="molecule type" value="Genomic_DNA"/>
</dbReference>
<name>A0A1N7KY50_9FLAO</name>